<evidence type="ECO:0000313" key="2">
    <source>
        <dbReference type="Proteomes" id="UP000001955"/>
    </source>
</evidence>
<keyword evidence="2" id="KW-1185">Reference proteome</keyword>
<evidence type="ECO:0000313" key="1">
    <source>
        <dbReference type="EMBL" id="AFJ48134.1"/>
    </source>
</evidence>
<reference evidence="1 2" key="1">
    <citation type="journal article" date="2012" name="J. Bacteriol.">
        <title>Complete genome sequence of the B12-producing Shimwellia blattae strain DSM 4481, isolated from a cockroach.</title>
        <authorList>
            <person name="Brzuszkiewicz E."/>
            <person name="Waschkowitz T."/>
            <person name="Wiezer A."/>
            <person name="Daniel R."/>
        </authorList>
    </citation>
    <scope>NUCLEOTIDE SEQUENCE [LARGE SCALE GENOMIC DNA]</scope>
    <source>
        <strain evidence="2">ATCC 29907 / DSM 4481 / JCM 1650 / NBRC 105725 / CDC 9005-74</strain>
    </source>
</reference>
<proteinExistence type="predicted"/>
<dbReference type="AlphaFoldDB" id="I2BC80"/>
<protein>
    <submittedName>
        <fullName evidence="1">Putative CRISPR-associated protein</fullName>
    </submittedName>
</protein>
<dbReference type="Pfam" id="PF08798">
    <property type="entry name" value="CRISPR_assoc"/>
    <property type="match status" value="1"/>
</dbReference>
<organism evidence="1 2">
    <name type="scientific">Shimwellia blattae (strain ATCC 29907 / DSM 4481 / JCM 1650 / NBRC 105725 / CDC 9005-74)</name>
    <name type="common">Escherichia blattae</name>
    <dbReference type="NCBI Taxonomy" id="630626"/>
    <lineage>
        <taxon>Bacteria</taxon>
        <taxon>Pseudomonadati</taxon>
        <taxon>Pseudomonadota</taxon>
        <taxon>Gammaproteobacteria</taxon>
        <taxon>Enterobacterales</taxon>
        <taxon>Enterobacteriaceae</taxon>
        <taxon>Shimwellia</taxon>
    </lineage>
</organism>
<accession>I2BC80</accession>
<dbReference type="HOGENOM" id="CLU_080982_1_0_6"/>
<sequence>MYLSRIRLRLEQLQPVMLQKWDAAAPYASHQWLWQLFPDQDRRQFLFRQEDNGQFFMLSAMPPLTGHALLAVETRPFRPQLAQGAVLDFQLRANPVVTRQGKRSDVMMDAKYQAKARGVPREQWWGLQQQAAQSWLERQGEQHGFRLLPAQPASLALWAGDDDTDVVDSDCVKGYQQHSFTRKQQEAPVTYSSVDFAGTLQVTNVALFGSALFNGIGKSKALGCGMLMVKRGR</sequence>
<dbReference type="SMART" id="SM01101">
    <property type="entry name" value="CRISPR_assoc"/>
    <property type="match status" value="1"/>
</dbReference>
<dbReference type="InterPro" id="IPR010179">
    <property type="entry name" value="CRISPR-assoc_prot_Cse3"/>
</dbReference>
<dbReference type="STRING" id="630626.EBL_c30640"/>
<dbReference type="EMBL" id="CP001560">
    <property type="protein sequence ID" value="AFJ48134.1"/>
    <property type="molecule type" value="Genomic_DNA"/>
</dbReference>
<dbReference type="Gene3D" id="3.30.70.1210">
    <property type="entry name" value="Crispr-associated protein, domain 2"/>
    <property type="match status" value="1"/>
</dbReference>
<dbReference type="RefSeq" id="WP_002442780.1">
    <property type="nucleotide sequence ID" value="NC_017910.1"/>
</dbReference>
<name>I2BC80_SHIBC</name>
<dbReference type="eggNOG" id="ENOG5032TV5">
    <property type="taxonomic scope" value="Bacteria"/>
</dbReference>
<accession>K6WJE3</accession>
<dbReference type="OrthoDB" id="9795689at2"/>
<dbReference type="NCBIfam" id="TIGR01907">
    <property type="entry name" value="casE_Cse3"/>
    <property type="match status" value="1"/>
</dbReference>
<gene>
    <name evidence="1" type="ordered locus">EBL_c30640</name>
</gene>
<dbReference type="SUPFAM" id="SSF117987">
    <property type="entry name" value="CRISPR-associated protein"/>
    <property type="match status" value="2"/>
</dbReference>
<dbReference type="PATRIC" id="fig|630626.3.peg.2983"/>
<dbReference type="Proteomes" id="UP000001955">
    <property type="component" value="Chromosome"/>
</dbReference>
<dbReference type="Gene3D" id="3.30.70.1200">
    <property type="entry name" value="Crispr-associated protein, domain 1"/>
    <property type="match status" value="1"/>
</dbReference>
<dbReference type="KEGG" id="ebt:EBL_c30640"/>